<organism evidence="1 2">
    <name type="scientific">Vairimorpha ceranae</name>
    <dbReference type="NCBI Taxonomy" id="40302"/>
    <lineage>
        <taxon>Eukaryota</taxon>
        <taxon>Fungi</taxon>
        <taxon>Fungi incertae sedis</taxon>
        <taxon>Microsporidia</taxon>
        <taxon>Nosematidae</taxon>
        <taxon>Vairimorpha</taxon>
    </lineage>
</organism>
<dbReference type="Proteomes" id="UP000034350">
    <property type="component" value="Unassembled WGS sequence"/>
</dbReference>
<accession>A0A0F9WBL7</accession>
<evidence type="ECO:0000313" key="1">
    <source>
        <dbReference type="EMBL" id="KKO74275.1"/>
    </source>
</evidence>
<name>A0A0F9WBL7_9MICR</name>
<dbReference type="EMBL" id="JPQZ01000090">
    <property type="protein sequence ID" value="KKO74275.1"/>
    <property type="molecule type" value="Genomic_DNA"/>
</dbReference>
<protein>
    <submittedName>
        <fullName evidence="1">Uncharacterized protein</fullName>
    </submittedName>
</protein>
<dbReference type="AlphaFoldDB" id="A0A0F9WBL7"/>
<keyword evidence="2" id="KW-1185">Reference proteome</keyword>
<dbReference type="GeneID" id="36321524"/>
<proteinExistence type="predicted"/>
<dbReference type="VEuPathDB" id="MicrosporidiaDB:AAJ76_8900013255"/>
<reference evidence="1 2" key="1">
    <citation type="journal article" date="2015" name="Environ. Microbiol.">
        <title>Genome analyses suggest the presence of polyploidy and recent human-driven expansions in eight global populations of the honeybee pathogen Nosema ceranae.</title>
        <authorList>
            <person name="Pelin A."/>
            <person name="Selman M."/>
            <person name="Aris-Brosou S."/>
            <person name="Farinelli L."/>
            <person name="Corradi N."/>
        </authorList>
    </citation>
    <scope>NUCLEOTIDE SEQUENCE [LARGE SCALE GENOMIC DNA]</scope>
    <source>
        <strain evidence="1 2">PA08 1199</strain>
    </source>
</reference>
<sequence length="41" mass="4722">MDIVRPPLTIKDLALPHLSTPPPNNLLRTKFFKKNAVIRRV</sequence>
<gene>
    <name evidence="1" type="ORF">AAJ76_8900013255</name>
</gene>
<dbReference type="RefSeq" id="XP_024330017.1">
    <property type="nucleotide sequence ID" value="XM_024476569.1"/>
</dbReference>
<evidence type="ECO:0000313" key="2">
    <source>
        <dbReference type="Proteomes" id="UP000034350"/>
    </source>
</evidence>
<comment type="caution">
    <text evidence="1">The sequence shown here is derived from an EMBL/GenBank/DDBJ whole genome shotgun (WGS) entry which is preliminary data.</text>
</comment>